<dbReference type="Proteomes" id="UP001595823">
    <property type="component" value="Unassembled WGS sequence"/>
</dbReference>
<evidence type="ECO:0000313" key="1">
    <source>
        <dbReference type="EMBL" id="MFC4337568.1"/>
    </source>
</evidence>
<sequence length="139" mass="15389">MDEDAMLARFGTRSTGSDLDEIRNILAAHTALERRRQGAGDVLVMKLCCVHLFNGGEPSDTLLIWRAKKSSFDSDLGIDVQLLCGQGLAETEVFLSSERSNDAARALEYLNQCKAAGDFNGFTVDDESEMWDAYYGLRE</sequence>
<accession>A0ABV8U4H1</accession>
<keyword evidence="2" id="KW-1185">Reference proteome</keyword>
<proteinExistence type="predicted"/>
<dbReference type="EMBL" id="JBHSDK010000035">
    <property type="protein sequence ID" value="MFC4337568.1"/>
    <property type="molecule type" value="Genomic_DNA"/>
</dbReference>
<comment type="caution">
    <text evidence="1">The sequence shown here is derived from an EMBL/GenBank/DDBJ whole genome shotgun (WGS) entry which is preliminary data.</text>
</comment>
<reference evidence="2" key="1">
    <citation type="journal article" date="2019" name="Int. J. Syst. Evol. Microbiol.">
        <title>The Global Catalogue of Microorganisms (GCM) 10K type strain sequencing project: providing services to taxonomists for standard genome sequencing and annotation.</title>
        <authorList>
            <consortium name="The Broad Institute Genomics Platform"/>
            <consortium name="The Broad Institute Genome Sequencing Center for Infectious Disease"/>
            <person name="Wu L."/>
            <person name="Ma J."/>
        </authorList>
    </citation>
    <scope>NUCLEOTIDE SEQUENCE [LARGE SCALE GENOMIC DNA]</scope>
    <source>
        <strain evidence="2">IBRC-M 10908</strain>
    </source>
</reference>
<evidence type="ECO:0000313" key="2">
    <source>
        <dbReference type="Proteomes" id="UP001595823"/>
    </source>
</evidence>
<name>A0ABV8U4H1_9ACTN</name>
<organism evidence="1 2">
    <name type="scientific">Salininema proteolyticum</name>
    <dbReference type="NCBI Taxonomy" id="1607685"/>
    <lineage>
        <taxon>Bacteria</taxon>
        <taxon>Bacillati</taxon>
        <taxon>Actinomycetota</taxon>
        <taxon>Actinomycetes</taxon>
        <taxon>Glycomycetales</taxon>
        <taxon>Glycomycetaceae</taxon>
        <taxon>Salininema</taxon>
    </lineage>
</organism>
<gene>
    <name evidence="1" type="ORF">ACFPET_20430</name>
</gene>
<dbReference type="RefSeq" id="WP_380624691.1">
    <property type="nucleotide sequence ID" value="NZ_JBHSDK010000035.1"/>
</dbReference>
<protein>
    <submittedName>
        <fullName evidence="1">Uncharacterized protein</fullName>
    </submittedName>
</protein>